<comment type="similarity">
    <text evidence="1">Belongs to the peptidase S9C family.</text>
</comment>
<dbReference type="Proteomes" id="UP000245609">
    <property type="component" value="Unassembled WGS sequence"/>
</dbReference>
<evidence type="ECO:0000256" key="5">
    <source>
        <dbReference type="ARBA" id="ARBA00022825"/>
    </source>
</evidence>
<evidence type="ECO:0000259" key="8">
    <source>
        <dbReference type="Pfam" id="PF00326"/>
    </source>
</evidence>
<evidence type="ECO:0000256" key="6">
    <source>
        <dbReference type="ARBA" id="ARBA00032829"/>
    </source>
</evidence>
<gene>
    <name evidence="9" type="ORF">BB560_003022</name>
</gene>
<dbReference type="GO" id="GO:0004252">
    <property type="term" value="F:serine-type endopeptidase activity"/>
    <property type="evidence" value="ECO:0007669"/>
    <property type="project" value="TreeGrafter"/>
</dbReference>
<dbReference type="InterPro" id="IPR001375">
    <property type="entry name" value="Peptidase_S9_cat"/>
</dbReference>
<dbReference type="Gene3D" id="2.120.10.30">
    <property type="entry name" value="TolB, C-terminal domain"/>
    <property type="match status" value="2"/>
</dbReference>
<evidence type="ECO:0000256" key="2">
    <source>
        <dbReference type="ARBA" id="ARBA00022670"/>
    </source>
</evidence>
<feature type="signal peptide" evidence="7">
    <location>
        <begin position="1"/>
        <end position="19"/>
    </location>
</feature>
<dbReference type="InterPro" id="IPR011659">
    <property type="entry name" value="WD40"/>
</dbReference>
<dbReference type="Pfam" id="PF00326">
    <property type="entry name" value="Peptidase_S9"/>
    <property type="match status" value="1"/>
</dbReference>
<dbReference type="STRING" id="133381.A0A2T9ZD61"/>
<feature type="chain" id="PRO_5015681865" description="Dipeptidyl-peptidase V" evidence="7">
    <location>
        <begin position="20"/>
        <end position="710"/>
    </location>
</feature>
<reference evidence="9 10" key="1">
    <citation type="journal article" date="2018" name="MBio">
        <title>Comparative Genomics Reveals the Core Gene Toolbox for the Fungus-Insect Symbiosis.</title>
        <authorList>
            <person name="Wang Y."/>
            <person name="Stata M."/>
            <person name="Wang W."/>
            <person name="Stajich J.E."/>
            <person name="White M.M."/>
            <person name="Moncalvo J.M."/>
        </authorList>
    </citation>
    <scope>NUCLEOTIDE SEQUENCE [LARGE SCALE GENOMIC DNA]</scope>
    <source>
        <strain evidence="9 10">SC-DP-2</strain>
    </source>
</reference>
<evidence type="ECO:0000256" key="3">
    <source>
        <dbReference type="ARBA" id="ARBA00022729"/>
    </source>
</evidence>
<keyword evidence="5" id="KW-0720">Serine protease</keyword>
<keyword evidence="2" id="KW-0645">Protease</keyword>
<dbReference type="GO" id="GO:0006508">
    <property type="term" value="P:proteolysis"/>
    <property type="evidence" value="ECO:0007669"/>
    <property type="project" value="UniProtKB-KW"/>
</dbReference>
<organism evidence="9 10">
    <name type="scientific">Smittium megazygosporum</name>
    <dbReference type="NCBI Taxonomy" id="133381"/>
    <lineage>
        <taxon>Eukaryota</taxon>
        <taxon>Fungi</taxon>
        <taxon>Fungi incertae sedis</taxon>
        <taxon>Zoopagomycota</taxon>
        <taxon>Kickxellomycotina</taxon>
        <taxon>Harpellomycetes</taxon>
        <taxon>Harpellales</taxon>
        <taxon>Legeriomycetaceae</taxon>
        <taxon>Smittium</taxon>
    </lineage>
</organism>
<accession>A0A2T9ZD61</accession>
<dbReference type="InterPro" id="IPR011042">
    <property type="entry name" value="6-blade_b-propeller_TolB-like"/>
</dbReference>
<sequence length="710" mass="80438">MFSIRKIAIAFALGTCVLADVFNPDPSIFPDWSKTKRFTPVEQTQMDRMGGYDVSPNKKHVVYTHSQWDLSQNKYKRGLRLVNLEDSSSVDLTAFEFGNSDSNPVWINDDIIAFTAVRGSPSTNIFAISVSSKAVTQVTNYTNGISSISYSTAAKKFAFISDVYQGMDMEQSSTERERRKGLPYHGVVYDQLRIRFWDTWNTDDKSRLFTMPADIVNGVLTKTGDPVNVLEKFSPQYFGLIPDSYDFSPDGKNIVFSSNIPSREQQWKSVGGIYVVPADGSVAPVRVNNGMDGDASSPVYSPDNKYIAWLQVFNPDNDNDIRKIILYDISNDTHRKVANSFMDSPTSLQFSADCTSLYAEVALQKDVTVLKINLSNDSMTRLTGDGYLTNWSEISNEQILVVLNSFQFPDTMFLVPADGSKKKTQVTHDNDSNLKDLWFSPTESYWFTGALNQSVQALVTYPYGFDSSKKFPVALIVHGGPHVSWYDAWSYRWNINMFANQGYIPVIINFHGGDAYTQPFSNSILMNWGTYPYEDIMKGFDYFLENAEFADKSTTVALGASYGGYMINWINGHTDRFKALVQHDGIFSTISMFYSTEIMAFSTVENGIPWIPEQRESSEKNSPEKFVKNWKTPTLVVHSEKDFRVPLTEGISCFSALQRLGVESRFLYFPDENHWVLQPYNSLQWHSEVLDWIGKHTNKTNWNLSSIPSK</sequence>
<dbReference type="EMBL" id="MBFS01000431">
    <property type="protein sequence ID" value="PVV02521.1"/>
    <property type="molecule type" value="Genomic_DNA"/>
</dbReference>
<dbReference type="PANTHER" id="PTHR42776:SF13">
    <property type="entry name" value="DIPEPTIDYL-PEPTIDASE 5"/>
    <property type="match status" value="1"/>
</dbReference>
<dbReference type="OrthoDB" id="416344at2759"/>
<evidence type="ECO:0000256" key="7">
    <source>
        <dbReference type="SAM" id="SignalP"/>
    </source>
</evidence>
<dbReference type="Gene3D" id="3.40.50.1820">
    <property type="entry name" value="alpha/beta hydrolase"/>
    <property type="match status" value="1"/>
</dbReference>
<dbReference type="InterPro" id="IPR029058">
    <property type="entry name" value="AB_hydrolase_fold"/>
</dbReference>
<keyword evidence="10" id="KW-1185">Reference proteome</keyword>
<protein>
    <recommendedName>
        <fullName evidence="6">Dipeptidyl-peptidase V</fullName>
    </recommendedName>
</protein>
<dbReference type="PANTHER" id="PTHR42776">
    <property type="entry name" value="SERINE PEPTIDASE S9 FAMILY MEMBER"/>
    <property type="match status" value="1"/>
</dbReference>
<keyword evidence="4" id="KW-0378">Hydrolase</keyword>
<proteinExistence type="inferred from homology"/>
<name>A0A2T9ZD61_9FUNG</name>
<dbReference type="SUPFAM" id="SSF53474">
    <property type="entry name" value="alpha/beta-Hydrolases"/>
    <property type="match status" value="1"/>
</dbReference>
<dbReference type="Pfam" id="PF07676">
    <property type="entry name" value="PD40"/>
    <property type="match status" value="1"/>
</dbReference>
<evidence type="ECO:0000313" key="10">
    <source>
        <dbReference type="Proteomes" id="UP000245609"/>
    </source>
</evidence>
<evidence type="ECO:0000313" key="9">
    <source>
        <dbReference type="EMBL" id="PVV02521.1"/>
    </source>
</evidence>
<feature type="domain" description="Peptidase S9 prolyl oligopeptidase catalytic" evidence="8">
    <location>
        <begin position="489"/>
        <end position="699"/>
    </location>
</feature>
<dbReference type="AlphaFoldDB" id="A0A2T9ZD61"/>
<evidence type="ECO:0000256" key="4">
    <source>
        <dbReference type="ARBA" id="ARBA00022801"/>
    </source>
</evidence>
<dbReference type="FunFam" id="3.40.50.1820:FF:000028">
    <property type="entry name" value="S9 family peptidase"/>
    <property type="match status" value="1"/>
</dbReference>
<comment type="caution">
    <text evidence="9">The sequence shown here is derived from an EMBL/GenBank/DDBJ whole genome shotgun (WGS) entry which is preliminary data.</text>
</comment>
<keyword evidence="3 7" id="KW-0732">Signal</keyword>
<evidence type="ECO:0000256" key="1">
    <source>
        <dbReference type="ARBA" id="ARBA00010040"/>
    </source>
</evidence>
<dbReference type="SUPFAM" id="SSF82171">
    <property type="entry name" value="DPP6 N-terminal domain-like"/>
    <property type="match status" value="1"/>
</dbReference>